<accession>A0A8T3ATB4</accession>
<organism evidence="2 3">
    <name type="scientific">Dendrobium nobile</name>
    <name type="common">Orchid</name>
    <dbReference type="NCBI Taxonomy" id="94219"/>
    <lineage>
        <taxon>Eukaryota</taxon>
        <taxon>Viridiplantae</taxon>
        <taxon>Streptophyta</taxon>
        <taxon>Embryophyta</taxon>
        <taxon>Tracheophyta</taxon>
        <taxon>Spermatophyta</taxon>
        <taxon>Magnoliopsida</taxon>
        <taxon>Liliopsida</taxon>
        <taxon>Asparagales</taxon>
        <taxon>Orchidaceae</taxon>
        <taxon>Epidendroideae</taxon>
        <taxon>Malaxideae</taxon>
        <taxon>Dendrobiinae</taxon>
        <taxon>Dendrobium</taxon>
    </lineage>
</organism>
<gene>
    <name evidence="2" type="ORF">KFK09_020260</name>
</gene>
<name>A0A8T3ATB4_DENNO</name>
<comment type="caution">
    <text evidence="2">The sequence shown here is derived from an EMBL/GenBank/DDBJ whole genome shotgun (WGS) entry which is preliminary data.</text>
</comment>
<protein>
    <recommendedName>
        <fullName evidence="1">Tf2-1-like SH3-like domain-containing protein</fullName>
    </recommendedName>
</protein>
<dbReference type="Pfam" id="PF24626">
    <property type="entry name" value="SH3_Tf2-1"/>
    <property type="match status" value="1"/>
</dbReference>
<dbReference type="InterPro" id="IPR056924">
    <property type="entry name" value="SH3_Tf2-1"/>
</dbReference>
<evidence type="ECO:0000313" key="2">
    <source>
        <dbReference type="EMBL" id="KAI0499357.1"/>
    </source>
</evidence>
<dbReference type="Proteomes" id="UP000829196">
    <property type="component" value="Unassembled WGS sequence"/>
</dbReference>
<dbReference type="PANTHER" id="PTHR35046">
    <property type="entry name" value="ZINC KNUCKLE (CCHC-TYPE) FAMILY PROTEIN"/>
    <property type="match status" value="1"/>
</dbReference>
<dbReference type="PANTHER" id="PTHR35046:SF26">
    <property type="entry name" value="RNA-DIRECTED DNA POLYMERASE"/>
    <property type="match status" value="1"/>
</dbReference>
<evidence type="ECO:0000313" key="3">
    <source>
        <dbReference type="Proteomes" id="UP000829196"/>
    </source>
</evidence>
<dbReference type="AlphaFoldDB" id="A0A8T3ATB4"/>
<feature type="domain" description="Tf2-1-like SH3-like" evidence="1">
    <location>
        <begin position="77"/>
        <end position="139"/>
    </location>
</feature>
<proteinExistence type="predicted"/>
<dbReference type="OrthoDB" id="1935586at2759"/>
<reference evidence="2" key="1">
    <citation type="journal article" date="2022" name="Front. Genet.">
        <title>Chromosome-Scale Assembly of the Dendrobium nobile Genome Provides Insights Into the Molecular Mechanism of the Biosynthesis of the Medicinal Active Ingredient of Dendrobium.</title>
        <authorList>
            <person name="Xu Q."/>
            <person name="Niu S.-C."/>
            <person name="Li K.-L."/>
            <person name="Zheng P.-J."/>
            <person name="Zhang X.-J."/>
            <person name="Jia Y."/>
            <person name="Liu Y."/>
            <person name="Niu Y.-X."/>
            <person name="Yu L.-H."/>
            <person name="Chen D.-F."/>
            <person name="Zhang G.-Q."/>
        </authorList>
    </citation>
    <scope>NUCLEOTIDE SEQUENCE</scope>
    <source>
        <tissue evidence="2">Leaf</tissue>
    </source>
</reference>
<sequence>MPNRSTGHCPFSIVYTKMPNHLLDLAVLPKCHSSSATKEASQCVELLKDVKAKLETSYDIYKQHADKHRRLQVFQPGDLVMLRFRKDRFPSGSHSKLNPRKIRPFPILRRINDNVYVVDLPLDFKTSSTFNVTDIFPYHPPDDTVVASSSLEASSFEAGET</sequence>
<dbReference type="EMBL" id="JAGYWB010000014">
    <property type="protein sequence ID" value="KAI0499357.1"/>
    <property type="molecule type" value="Genomic_DNA"/>
</dbReference>
<dbReference type="SMR" id="A0A8T3ATB4"/>
<keyword evidence="3" id="KW-1185">Reference proteome</keyword>
<evidence type="ECO:0000259" key="1">
    <source>
        <dbReference type="Pfam" id="PF24626"/>
    </source>
</evidence>